<keyword evidence="5 13" id="KW-0444">Lipid biosynthesis</keyword>
<reference evidence="16 17" key="1">
    <citation type="submission" date="2019-08" db="EMBL/GenBank/DDBJ databases">
        <authorList>
            <person name="Peeters C."/>
        </authorList>
    </citation>
    <scope>NUCLEOTIDE SEQUENCE [LARGE SCALE GENOMIC DNA]</scope>
    <source>
        <strain evidence="16 17">LMG 31115</strain>
    </source>
</reference>
<keyword evidence="11 13" id="KW-0443">Lipid metabolism</keyword>
<keyword evidence="9 13" id="KW-0418">Kinase</keyword>
<organism evidence="16 17">
    <name type="scientific">Pandoraea iniqua</name>
    <dbReference type="NCBI Taxonomy" id="2508288"/>
    <lineage>
        <taxon>Bacteria</taxon>
        <taxon>Pseudomonadati</taxon>
        <taxon>Pseudomonadota</taxon>
        <taxon>Betaproteobacteria</taxon>
        <taxon>Burkholderiales</taxon>
        <taxon>Burkholderiaceae</taxon>
        <taxon>Pandoraea</taxon>
    </lineage>
</organism>
<dbReference type="PANTHER" id="PTHR42724">
    <property type="entry name" value="TETRAACYLDISACCHARIDE 4'-KINASE"/>
    <property type="match status" value="1"/>
</dbReference>
<comment type="pathway">
    <text evidence="2 13">Glycolipid biosynthesis; lipid IV(A) biosynthesis; lipid IV(A) from (3R)-3-hydroxytetradecanoyl-[acyl-carrier-protein] and UDP-N-acetyl-alpha-D-glucosamine: step 6/6.</text>
</comment>
<feature type="binding site" evidence="13">
    <location>
        <begin position="97"/>
        <end position="104"/>
    </location>
    <ligand>
        <name>ATP</name>
        <dbReference type="ChEBI" id="CHEBI:30616"/>
    </ligand>
</feature>
<evidence type="ECO:0000256" key="13">
    <source>
        <dbReference type="HAMAP-Rule" id="MF_00409"/>
    </source>
</evidence>
<protein>
    <recommendedName>
        <fullName evidence="4 13">Tetraacyldisaccharide 4'-kinase</fullName>
        <ecNumber evidence="3 13">2.7.1.130</ecNumber>
    </recommendedName>
    <alternativeName>
        <fullName evidence="12 13">Lipid A 4'-kinase</fullName>
    </alternativeName>
</protein>
<dbReference type="InterPro" id="IPR027417">
    <property type="entry name" value="P-loop_NTPase"/>
</dbReference>
<keyword evidence="15" id="KW-0812">Transmembrane</keyword>
<dbReference type="CDD" id="cd01983">
    <property type="entry name" value="SIMIBI"/>
    <property type="match status" value="1"/>
</dbReference>
<dbReference type="SUPFAM" id="SSF52540">
    <property type="entry name" value="P-loop containing nucleoside triphosphate hydrolases"/>
    <property type="match status" value="1"/>
</dbReference>
<feature type="compositionally biased region" description="Polar residues" evidence="14">
    <location>
        <begin position="9"/>
        <end position="18"/>
    </location>
</feature>
<evidence type="ECO:0000313" key="16">
    <source>
        <dbReference type="EMBL" id="VVE45058.1"/>
    </source>
</evidence>
<accession>A0A5E4Y9C4</accession>
<dbReference type="Pfam" id="PF02606">
    <property type="entry name" value="LpxK"/>
    <property type="match status" value="1"/>
</dbReference>
<dbReference type="GO" id="GO:0009245">
    <property type="term" value="P:lipid A biosynthetic process"/>
    <property type="evidence" value="ECO:0007669"/>
    <property type="project" value="UniProtKB-UniRule"/>
</dbReference>
<dbReference type="EC" id="2.7.1.130" evidence="3 13"/>
<dbReference type="UniPathway" id="UPA00359">
    <property type="reaction ID" value="UER00482"/>
</dbReference>
<keyword evidence="10 13" id="KW-0067">ATP-binding</keyword>
<evidence type="ECO:0000256" key="5">
    <source>
        <dbReference type="ARBA" id="ARBA00022516"/>
    </source>
</evidence>
<evidence type="ECO:0000256" key="1">
    <source>
        <dbReference type="ARBA" id="ARBA00002274"/>
    </source>
</evidence>
<dbReference type="GO" id="GO:0009029">
    <property type="term" value="F:lipid-A 4'-kinase activity"/>
    <property type="evidence" value="ECO:0007669"/>
    <property type="project" value="UniProtKB-UniRule"/>
</dbReference>
<evidence type="ECO:0000256" key="15">
    <source>
        <dbReference type="SAM" id="Phobius"/>
    </source>
</evidence>
<comment type="similarity">
    <text evidence="13">Belongs to the LpxK family.</text>
</comment>
<evidence type="ECO:0000256" key="7">
    <source>
        <dbReference type="ARBA" id="ARBA00022679"/>
    </source>
</evidence>
<evidence type="ECO:0000256" key="11">
    <source>
        <dbReference type="ARBA" id="ARBA00023098"/>
    </source>
</evidence>
<dbReference type="GO" id="GO:0009244">
    <property type="term" value="P:lipopolysaccharide core region biosynthetic process"/>
    <property type="evidence" value="ECO:0007669"/>
    <property type="project" value="TreeGrafter"/>
</dbReference>
<dbReference type="PANTHER" id="PTHR42724:SF1">
    <property type="entry name" value="TETRAACYLDISACCHARIDE 4'-KINASE, MITOCHONDRIAL-RELATED"/>
    <property type="match status" value="1"/>
</dbReference>
<evidence type="ECO:0000313" key="17">
    <source>
        <dbReference type="Proteomes" id="UP000333828"/>
    </source>
</evidence>
<sequence>MTTPDDRNATGTHSTPGENGTAGASRARARALVPRLSGSLVHWVSAQWQRRGVMAWLLWPFSWIFAGVAAWRRLSFRRGWKTSTRLPVPVVVVGNLTVGGTGKTPTVIALVAALRQQGYRPGVLSRGYGAQLSRPTEVVAASRPEDVGDEPLLIAKRTGVPVWVWPARVEGGRALLAAHPECDVIVCDDGLQHYALARDVEIAVFDHRLGGNGFLLPAGPLREPLSRRRDANLINDPYGKTLPGWPNTWRLTLALGDAWCVSQPSLSRPLAHFAGGNASASVAATASASATRTSTSAPAPAPASRRILAAAGIGAPERFFAALRAAGLTIETLPLPDHYDFATNPFDGVAADAILITEKDAVKCLTWSDPRVWAVPAEAALDARLVSLVVEKLRGHPTV</sequence>
<evidence type="ECO:0000256" key="8">
    <source>
        <dbReference type="ARBA" id="ARBA00022741"/>
    </source>
</evidence>
<dbReference type="EMBL" id="CABPSI010000005">
    <property type="protein sequence ID" value="VVE45058.1"/>
    <property type="molecule type" value="Genomic_DNA"/>
</dbReference>
<keyword evidence="15" id="KW-0472">Membrane</keyword>
<keyword evidence="6 13" id="KW-0441">Lipid A biosynthesis</keyword>
<dbReference type="Proteomes" id="UP000333828">
    <property type="component" value="Unassembled WGS sequence"/>
</dbReference>
<keyword evidence="7 13" id="KW-0808">Transferase</keyword>
<proteinExistence type="inferred from homology"/>
<keyword evidence="17" id="KW-1185">Reference proteome</keyword>
<comment type="function">
    <text evidence="1 13">Transfers the gamma-phosphate of ATP to the 4'-position of a tetraacyldisaccharide 1-phosphate intermediate (termed DS-1-P) to form tetraacyldisaccharide 1,4'-bis-phosphate (lipid IVA).</text>
</comment>
<gene>
    <name evidence="13 16" type="primary">lpxK</name>
    <name evidence="16" type="ORF">PIN31115_04339</name>
</gene>
<dbReference type="GO" id="GO:0005524">
    <property type="term" value="F:ATP binding"/>
    <property type="evidence" value="ECO:0007669"/>
    <property type="project" value="UniProtKB-UniRule"/>
</dbReference>
<name>A0A5E4Y9C4_9BURK</name>
<evidence type="ECO:0000256" key="3">
    <source>
        <dbReference type="ARBA" id="ARBA00012071"/>
    </source>
</evidence>
<evidence type="ECO:0000256" key="9">
    <source>
        <dbReference type="ARBA" id="ARBA00022777"/>
    </source>
</evidence>
<keyword evidence="8 13" id="KW-0547">Nucleotide-binding</keyword>
<evidence type="ECO:0000256" key="6">
    <source>
        <dbReference type="ARBA" id="ARBA00022556"/>
    </source>
</evidence>
<dbReference type="HAMAP" id="MF_00409">
    <property type="entry name" value="LpxK"/>
    <property type="match status" value="1"/>
</dbReference>
<feature type="transmembrane region" description="Helical" evidence="15">
    <location>
        <begin position="53"/>
        <end position="71"/>
    </location>
</feature>
<dbReference type="NCBIfam" id="TIGR00682">
    <property type="entry name" value="lpxK"/>
    <property type="match status" value="1"/>
</dbReference>
<evidence type="ECO:0000256" key="12">
    <source>
        <dbReference type="ARBA" id="ARBA00029757"/>
    </source>
</evidence>
<keyword evidence="15" id="KW-1133">Transmembrane helix</keyword>
<dbReference type="InterPro" id="IPR003758">
    <property type="entry name" value="LpxK"/>
</dbReference>
<dbReference type="GO" id="GO:0005886">
    <property type="term" value="C:plasma membrane"/>
    <property type="evidence" value="ECO:0007669"/>
    <property type="project" value="TreeGrafter"/>
</dbReference>
<evidence type="ECO:0000256" key="2">
    <source>
        <dbReference type="ARBA" id="ARBA00004870"/>
    </source>
</evidence>
<feature type="region of interest" description="Disordered" evidence="14">
    <location>
        <begin position="1"/>
        <end position="26"/>
    </location>
</feature>
<evidence type="ECO:0000256" key="10">
    <source>
        <dbReference type="ARBA" id="ARBA00022840"/>
    </source>
</evidence>
<evidence type="ECO:0000256" key="14">
    <source>
        <dbReference type="SAM" id="MobiDB-lite"/>
    </source>
</evidence>
<comment type="catalytic activity">
    <reaction evidence="13">
        <text>a lipid A disaccharide + ATP = a lipid IVA + ADP + H(+)</text>
        <dbReference type="Rhea" id="RHEA:67840"/>
        <dbReference type="ChEBI" id="CHEBI:15378"/>
        <dbReference type="ChEBI" id="CHEBI:30616"/>
        <dbReference type="ChEBI" id="CHEBI:176343"/>
        <dbReference type="ChEBI" id="CHEBI:176425"/>
        <dbReference type="ChEBI" id="CHEBI:456216"/>
        <dbReference type="EC" id="2.7.1.130"/>
    </reaction>
</comment>
<dbReference type="AlphaFoldDB" id="A0A5E4Y9C4"/>
<evidence type="ECO:0000256" key="4">
    <source>
        <dbReference type="ARBA" id="ARBA00016436"/>
    </source>
</evidence>